<evidence type="ECO:0000313" key="3">
    <source>
        <dbReference type="RefSeq" id="XP_014665802.1"/>
    </source>
</evidence>
<proteinExistence type="predicted"/>
<gene>
    <name evidence="3 4" type="primary">LOC106807847</name>
</gene>
<evidence type="ECO:0000313" key="4">
    <source>
        <dbReference type="RefSeq" id="XP_014665803.1"/>
    </source>
</evidence>
<accession>A0ABM1E0T2</accession>
<keyword evidence="2" id="KW-1185">Reference proteome</keyword>
<dbReference type="Proteomes" id="UP000695022">
    <property type="component" value="Unplaced"/>
</dbReference>
<dbReference type="PANTHER" id="PTHR28601">
    <property type="entry name" value="COILED-COIL DOMAIN-CONTAINING PROTEIN 24"/>
    <property type="match status" value="1"/>
</dbReference>
<dbReference type="Pfam" id="PF15669">
    <property type="entry name" value="CCDC24"/>
    <property type="match status" value="1"/>
</dbReference>
<organism evidence="2 4">
    <name type="scientific">Priapulus caudatus</name>
    <name type="common">Priapulid worm</name>
    <dbReference type="NCBI Taxonomy" id="37621"/>
    <lineage>
        <taxon>Eukaryota</taxon>
        <taxon>Metazoa</taxon>
        <taxon>Ecdysozoa</taxon>
        <taxon>Scalidophora</taxon>
        <taxon>Priapulida</taxon>
        <taxon>Priapulimorpha</taxon>
        <taxon>Priapulimorphida</taxon>
        <taxon>Priapulidae</taxon>
        <taxon>Priapulus</taxon>
    </lineage>
</organism>
<dbReference type="PANTHER" id="PTHR28601:SF1">
    <property type="entry name" value="COILED-COIL DOMAIN-CONTAINING PROTEIN 24"/>
    <property type="match status" value="1"/>
</dbReference>
<reference evidence="3 4" key="1">
    <citation type="submission" date="2025-05" db="UniProtKB">
        <authorList>
            <consortium name="RefSeq"/>
        </authorList>
    </citation>
    <scope>IDENTIFICATION</scope>
</reference>
<feature type="compositionally biased region" description="Polar residues" evidence="1">
    <location>
        <begin position="374"/>
        <end position="388"/>
    </location>
</feature>
<evidence type="ECO:0000313" key="2">
    <source>
        <dbReference type="Proteomes" id="UP000695022"/>
    </source>
</evidence>
<sequence>MSAVLAEKEDSSADTNPQCYTPTSSLWKSLEAVFSPSEQQEIKQLLGESLVEQTLELHYENYHYQVKTLLEILQASQLRAPQIPTVSKLPEPPEARERLRKEIRYFVTLLNEGGAHGRAKDLLNSAVVQYAFKEDKKASMPTRPLDLGFSGESKTAVGSSSFTNSCVHNAAELSIADVDCRLTDADVTDTIHHLQATLLEEVSHLTRNIRYLQYCLEEEVEYQHQRSSQFDEPSLTDMRHLRNSLEKMLLSNCPVPQNKHKSCLLREPSSKRTEGQRSRHASPRLPIIPVRPPVSSGTKPKRAIQTGFRKITRTSPLTATGNPATDAVPFKSDGSEGSSRERHPATFTSGGTTLTLPSSRPCVVPLTDDPRPTECQSRTGSDAASRLSSIDVSTVQRVLVSRVLQLQNSVASHAVN</sequence>
<dbReference type="GeneID" id="106807847"/>
<feature type="compositionally biased region" description="Basic and acidic residues" evidence="1">
    <location>
        <begin position="268"/>
        <end position="277"/>
    </location>
</feature>
<feature type="region of interest" description="Disordered" evidence="1">
    <location>
        <begin position="257"/>
        <end position="388"/>
    </location>
</feature>
<protein>
    <submittedName>
        <fullName evidence="3 4">Uncharacterized protein LOC106807847 isoform X1</fullName>
    </submittedName>
</protein>
<evidence type="ECO:0000256" key="1">
    <source>
        <dbReference type="SAM" id="MobiDB-lite"/>
    </source>
</evidence>
<dbReference type="RefSeq" id="XP_014665802.1">
    <property type="nucleotide sequence ID" value="XM_014810316.1"/>
</dbReference>
<feature type="compositionally biased region" description="Polar residues" evidence="1">
    <location>
        <begin position="313"/>
        <end position="323"/>
    </location>
</feature>
<dbReference type="RefSeq" id="XP_014665803.1">
    <property type="nucleotide sequence ID" value="XM_014810317.1"/>
</dbReference>
<name>A0ABM1E0T2_PRICU</name>
<dbReference type="InterPro" id="IPR031367">
    <property type="entry name" value="CCDC24"/>
</dbReference>
<feature type="compositionally biased region" description="Low complexity" evidence="1">
    <location>
        <begin position="346"/>
        <end position="359"/>
    </location>
</feature>